<feature type="compositionally biased region" description="Basic and acidic residues" evidence="1">
    <location>
        <begin position="27"/>
        <end position="40"/>
    </location>
</feature>
<dbReference type="WBParaSite" id="L893_g22893.t1">
    <property type="protein sequence ID" value="L893_g22893.t1"/>
    <property type="gene ID" value="L893_g22893"/>
</dbReference>
<dbReference type="Proteomes" id="UP000095287">
    <property type="component" value="Unplaced"/>
</dbReference>
<reference evidence="3" key="1">
    <citation type="submission" date="2016-11" db="UniProtKB">
        <authorList>
            <consortium name="WormBaseParasite"/>
        </authorList>
    </citation>
    <scope>IDENTIFICATION</scope>
</reference>
<name>A0A1I7Z5V4_9BILA</name>
<evidence type="ECO:0000313" key="3">
    <source>
        <dbReference type="WBParaSite" id="L893_g22893.t1"/>
    </source>
</evidence>
<accession>A0A1I7Z5V4</accession>
<evidence type="ECO:0000256" key="1">
    <source>
        <dbReference type="SAM" id="MobiDB-lite"/>
    </source>
</evidence>
<feature type="region of interest" description="Disordered" evidence="1">
    <location>
        <begin position="27"/>
        <end position="49"/>
    </location>
</feature>
<keyword evidence="2" id="KW-1185">Reference proteome</keyword>
<evidence type="ECO:0000313" key="2">
    <source>
        <dbReference type="Proteomes" id="UP000095287"/>
    </source>
</evidence>
<protein>
    <submittedName>
        <fullName evidence="3">Uncharacterized protein</fullName>
    </submittedName>
</protein>
<sequence>MTQAVCVIASEKQILCDVAFRQARSTEKGSKKISGERLDGRGISPKQLESPNHKIPLRFVCMSRSSFEDLCSIVDKLVVAFKTKTNNKERKNKVYTPHDVLNLSYLLLTPKSLS</sequence>
<organism evidence="2 3">
    <name type="scientific">Steinernema glaseri</name>
    <dbReference type="NCBI Taxonomy" id="37863"/>
    <lineage>
        <taxon>Eukaryota</taxon>
        <taxon>Metazoa</taxon>
        <taxon>Ecdysozoa</taxon>
        <taxon>Nematoda</taxon>
        <taxon>Chromadorea</taxon>
        <taxon>Rhabditida</taxon>
        <taxon>Tylenchina</taxon>
        <taxon>Panagrolaimomorpha</taxon>
        <taxon>Strongyloidoidea</taxon>
        <taxon>Steinernematidae</taxon>
        <taxon>Steinernema</taxon>
    </lineage>
</organism>
<proteinExistence type="predicted"/>
<dbReference type="AlphaFoldDB" id="A0A1I7Z5V4"/>